<dbReference type="PANTHER" id="PTHR43711">
    <property type="entry name" value="TWO-COMPONENT HISTIDINE KINASE"/>
    <property type="match status" value="1"/>
</dbReference>
<evidence type="ECO:0000259" key="7">
    <source>
        <dbReference type="PROSITE" id="PS50109"/>
    </source>
</evidence>
<dbReference type="SUPFAM" id="SSF47384">
    <property type="entry name" value="Homodimeric domain of signal transducing histidine kinase"/>
    <property type="match status" value="1"/>
</dbReference>
<evidence type="ECO:0000313" key="10">
    <source>
        <dbReference type="EMBL" id="SDZ40352.1"/>
    </source>
</evidence>
<evidence type="ECO:0000256" key="3">
    <source>
        <dbReference type="ARBA" id="ARBA00022553"/>
    </source>
</evidence>
<dbReference type="PROSITE" id="PS50113">
    <property type="entry name" value="PAC"/>
    <property type="match status" value="1"/>
</dbReference>
<proteinExistence type="predicted"/>
<comment type="caution">
    <text evidence="10">The sequence shown here is derived from an EMBL/GenBank/DDBJ whole genome shotgun (WGS) entry which is preliminary data.</text>
</comment>
<dbReference type="EC" id="2.7.13.3" evidence="2"/>
<dbReference type="PROSITE" id="PS50112">
    <property type="entry name" value="PAS"/>
    <property type="match status" value="1"/>
</dbReference>
<keyword evidence="3" id="KW-0597">Phosphoprotein</keyword>
<dbReference type="RefSeq" id="WP_019599141.1">
    <property type="nucleotide sequence ID" value="NZ_FNQC01000013.1"/>
</dbReference>
<dbReference type="Gene3D" id="3.30.565.10">
    <property type="entry name" value="Histidine kinase-like ATPase, C-terminal domain"/>
    <property type="match status" value="1"/>
</dbReference>
<name>A0A1H3SQW9_9BACT</name>
<dbReference type="InterPro" id="IPR036890">
    <property type="entry name" value="HATPase_C_sf"/>
</dbReference>
<keyword evidence="4" id="KW-0808">Transferase</keyword>
<dbReference type="SUPFAM" id="SSF55874">
    <property type="entry name" value="ATPase domain of HSP90 chaperone/DNA topoisomerase II/histidine kinase"/>
    <property type="match status" value="1"/>
</dbReference>
<dbReference type="NCBIfam" id="TIGR00229">
    <property type="entry name" value="sensory_box"/>
    <property type="match status" value="1"/>
</dbReference>
<dbReference type="InterPro" id="IPR050736">
    <property type="entry name" value="Sensor_HK_Regulatory"/>
</dbReference>
<dbReference type="Gene3D" id="1.10.287.130">
    <property type="match status" value="1"/>
</dbReference>
<dbReference type="InterPro" id="IPR004358">
    <property type="entry name" value="Sig_transdc_His_kin-like_C"/>
</dbReference>
<dbReference type="SUPFAM" id="SSF55785">
    <property type="entry name" value="PYP-like sensor domain (PAS domain)"/>
    <property type="match status" value="1"/>
</dbReference>
<dbReference type="SMART" id="SM00388">
    <property type="entry name" value="HisKA"/>
    <property type="match status" value="1"/>
</dbReference>
<sequence length="421" mass="48089">MSNKNHLRKKAESILKERSSNGNSNLTEFDLLSLIHELEIHQIELEIQNKELKLAGNRSEDLYRLFSENMEDLITLHDLNLKTIFASPSLEKITGLKMDEFVVTNFLEFLPSNPKEKPGFTKQHLFIVPLKHGITGKEIKLEILWKPLAHKKGEPQVFLLTSRDVTERELVLEELNRRLEKEIELNDLKTKFISMTSHELRTPLATIQSSADLMEIISDGMIEEKTSGKLLKQIRKIHIQLSRLTTTLSDVMIFEKSNEDKIGNHQIDVDIKSLIIQLAFNHFGMTGNESKIQLDLGMESVLLKSDPTLLFHVFRNLIENALKYTPEGSPKPVLKLIRKEQSIEVRIIDFGIGIPQKEVRFIFDTFFRASNVRNIKGSGLGLSIVNDLVKKLGGKITISSTENKGSAFLILIPYERNNIIF</sequence>
<feature type="domain" description="PAS" evidence="8">
    <location>
        <begin position="59"/>
        <end position="102"/>
    </location>
</feature>
<dbReference type="InterPro" id="IPR000700">
    <property type="entry name" value="PAS-assoc_C"/>
</dbReference>
<keyword evidence="6" id="KW-0902">Two-component regulatory system</keyword>
<evidence type="ECO:0000256" key="1">
    <source>
        <dbReference type="ARBA" id="ARBA00000085"/>
    </source>
</evidence>
<dbReference type="InterPro" id="IPR035965">
    <property type="entry name" value="PAS-like_dom_sf"/>
</dbReference>
<dbReference type="InterPro" id="IPR003661">
    <property type="entry name" value="HisK_dim/P_dom"/>
</dbReference>
<evidence type="ECO:0000256" key="6">
    <source>
        <dbReference type="ARBA" id="ARBA00023012"/>
    </source>
</evidence>
<dbReference type="SMART" id="SM00387">
    <property type="entry name" value="HATPase_c"/>
    <property type="match status" value="1"/>
</dbReference>
<organism evidence="10 11">
    <name type="scientific">Rhodonellum ikkaensis</name>
    <dbReference type="NCBI Taxonomy" id="336829"/>
    <lineage>
        <taxon>Bacteria</taxon>
        <taxon>Pseudomonadati</taxon>
        <taxon>Bacteroidota</taxon>
        <taxon>Cytophagia</taxon>
        <taxon>Cytophagales</taxon>
        <taxon>Cytophagaceae</taxon>
        <taxon>Rhodonellum</taxon>
    </lineage>
</organism>
<dbReference type="CDD" id="cd00082">
    <property type="entry name" value="HisKA"/>
    <property type="match status" value="1"/>
</dbReference>
<dbReference type="CDD" id="cd00075">
    <property type="entry name" value="HATPase"/>
    <property type="match status" value="1"/>
</dbReference>
<evidence type="ECO:0000259" key="9">
    <source>
        <dbReference type="PROSITE" id="PS50113"/>
    </source>
</evidence>
<dbReference type="InterPro" id="IPR005467">
    <property type="entry name" value="His_kinase_dom"/>
</dbReference>
<gene>
    <name evidence="10" type="ORF">SAMN05444412_11323</name>
</gene>
<dbReference type="InterPro" id="IPR000014">
    <property type="entry name" value="PAS"/>
</dbReference>
<feature type="domain" description="Histidine kinase" evidence="7">
    <location>
        <begin position="195"/>
        <end position="416"/>
    </location>
</feature>
<comment type="catalytic activity">
    <reaction evidence="1">
        <text>ATP + protein L-histidine = ADP + protein N-phospho-L-histidine.</text>
        <dbReference type="EC" id="2.7.13.3"/>
    </reaction>
</comment>
<dbReference type="InterPro" id="IPR003594">
    <property type="entry name" value="HATPase_dom"/>
</dbReference>
<keyword evidence="5" id="KW-0418">Kinase</keyword>
<evidence type="ECO:0000259" key="8">
    <source>
        <dbReference type="PROSITE" id="PS50112"/>
    </source>
</evidence>
<keyword evidence="11" id="KW-1185">Reference proteome</keyword>
<evidence type="ECO:0000256" key="4">
    <source>
        <dbReference type="ARBA" id="ARBA00022679"/>
    </source>
</evidence>
<dbReference type="Pfam" id="PF02518">
    <property type="entry name" value="HATPase_c"/>
    <property type="match status" value="1"/>
</dbReference>
<feature type="domain" description="PAC" evidence="9">
    <location>
        <begin position="124"/>
        <end position="177"/>
    </location>
</feature>
<dbReference type="Proteomes" id="UP000199663">
    <property type="component" value="Unassembled WGS sequence"/>
</dbReference>
<dbReference type="Pfam" id="PF00512">
    <property type="entry name" value="HisKA"/>
    <property type="match status" value="1"/>
</dbReference>
<protein>
    <recommendedName>
        <fullName evidence="2">histidine kinase</fullName>
        <ecNumber evidence="2">2.7.13.3</ecNumber>
    </recommendedName>
</protein>
<dbReference type="EMBL" id="FNQC01000013">
    <property type="protein sequence ID" value="SDZ40352.1"/>
    <property type="molecule type" value="Genomic_DNA"/>
</dbReference>
<dbReference type="PROSITE" id="PS50109">
    <property type="entry name" value="HIS_KIN"/>
    <property type="match status" value="1"/>
</dbReference>
<accession>A0A1H3SQW9</accession>
<dbReference type="PANTHER" id="PTHR43711:SF26">
    <property type="entry name" value="SENSOR HISTIDINE KINASE RCSC"/>
    <property type="match status" value="1"/>
</dbReference>
<evidence type="ECO:0000313" key="11">
    <source>
        <dbReference type="Proteomes" id="UP000199663"/>
    </source>
</evidence>
<evidence type="ECO:0000256" key="2">
    <source>
        <dbReference type="ARBA" id="ARBA00012438"/>
    </source>
</evidence>
<reference evidence="10 11" key="1">
    <citation type="submission" date="2016-10" db="EMBL/GenBank/DDBJ databases">
        <authorList>
            <person name="Varghese N."/>
            <person name="Submissions S."/>
        </authorList>
    </citation>
    <scope>NUCLEOTIDE SEQUENCE [LARGE SCALE GENOMIC DNA]</scope>
    <source>
        <strain evidence="10 11">DSM 17997</strain>
    </source>
</reference>
<dbReference type="Gene3D" id="3.30.450.20">
    <property type="entry name" value="PAS domain"/>
    <property type="match status" value="1"/>
</dbReference>
<dbReference type="PRINTS" id="PR00344">
    <property type="entry name" value="BCTRLSENSOR"/>
</dbReference>
<evidence type="ECO:0000256" key="5">
    <source>
        <dbReference type="ARBA" id="ARBA00022777"/>
    </source>
</evidence>
<dbReference type="InterPro" id="IPR036097">
    <property type="entry name" value="HisK_dim/P_sf"/>
</dbReference>